<dbReference type="OrthoDB" id="9802649at2"/>
<dbReference type="Gene3D" id="3.40.50.11820">
    <property type="match status" value="1"/>
</dbReference>
<evidence type="ECO:0000256" key="5">
    <source>
        <dbReference type="ARBA" id="ARBA00022944"/>
    </source>
</evidence>
<dbReference type="PANTHER" id="PTHR37316:SF3">
    <property type="entry name" value="TEICHOIC ACID GLYCEROL-PHOSPHATE TRANSFERASE"/>
    <property type="match status" value="1"/>
</dbReference>
<evidence type="ECO:0000256" key="2">
    <source>
        <dbReference type="ARBA" id="ARBA00010488"/>
    </source>
</evidence>
<dbReference type="InterPro" id="IPR007554">
    <property type="entry name" value="Glycerophosphate_synth"/>
</dbReference>
<name>A0A1H9YJ52_THASX</name>
<dbReference type="InterPro" id="IPR043148">
    <property type="entry name" value="TagF_C"/>
</dbReference>
<comment type="similarity">
    <text evidence="2">Belongs to the CDP-glycerol glycerophosphotransferase family.</text>
</comment>
<comment type="subcellular location">
    <subcellularLocation>
        <location evidence="1">Cell membrane</location>
        <topology evidence="1">Peripheral membrane protein</topology>
    </subcellularLocation>
</comment>
<dbReference type="GO" id="GO:0005886">
    <property type="term" value="C:plasma membrane"/>
    <property type="evidence" value="ECO:0007669"/>
    <property type="project" value="UniProtKB-SubCell"/>
</dbReference>
<dbReference type="PANTHER" id="PTHR37316">
    <property type="entry name" value="TEICHOIC ACID GLYCEROL-PHOSPHATE PRIMASE"/>
    <property type="match status" value="1"/>
</dbReference>
<dbReference type="Pfam" id="PF04464">
    <property type="entry name" value="Glyphos_transf"/>
    <property type="match status" value="1"/>
</dbReference>
<dbReference type="GO" id="GO:0047355">
    <property type="term" value="F:CDP-glycerol glycerophosphotransferase activity"/>
    <property type="evidence" value="ECO:0007669"/>
    <property type="project" value="InterPro"/>
</dbReference>
<dbReference type="AlphaFoldDB" id="A0A1H9YJ52"/>
<dbReference type="Pfam" id="PF13692">
    <property type="entry name" value="Glyco_trans_1_4"/>
    <property type="match status" value="1"/>
</dbReference>
<dbReference type="Proteomes" id="UP000199308">
    <property type="component" value="Unassembled WGS sequence"/>
</dbReference>
<dbReference type="GO" id="GO:0019350">
    <property type="term" value="P:teichoic acid biosynthetic process"/>
    <property type="evidence" value="ECO:0007669"/>
    <property type="project" value="UniProtKB-KW"/>
</dbReference>
<dbReference type="EMBL" id="FOHK01000001">
    <property type="protein sequence ID" value="SES69073.1"/>
    <property type="molecule type" value="Genomic_DNA"/>
</dbReference>
<dbReference type="RefSeq" id="WP_093326981.1">
    <property type="nucleotide sequence ID" value="NZ_AP027363.1"/>
</dbReference>
<proteinExistence type="inferred from homology"/>
<dbReference type="Gene3D" id="3.40.50.2000">
    <property type="entry name" value="Glycogen Phosphorylase B"/>
    <property type="match status" value="1"/>
</dbReference>
<gene>
    <name evidence="7" type="ORF">SAMN05660429_00245</name>
</gene>
<sequence length="1268" mass="145354">MFNSASKLIRNLKLKHKISSSNLFSKVWYEKQYGEQLYTFDGSPLEHYLQVGWKLGNDPSPNFSTNTYLNSYEDVKALGECPLIHYIYHGKNEGREGFKAAVVFSKKTKRPFQGSILFVINNYDFATQKYRVFNFTKQLSDYGWTVRVIKDNQALGELSNHWDIVVFNRIAAGDSLIKAQQAYRKRGGILIYDIDDLIFLPEKAKLQDSFQKRDKAGQDARLAAMAKINNSVLNADLVTVTTDALAKQVRSINKNAFVIPNSLDNNMPLKEESSHCHENVNIVYLSGTATHDRDFEECANALVEVLKTHSNVLLHIVGQLTLPDTLEQHAQLVRHDFMPHEEMLKFLSSMHINLAPLEIGNEFTECKSELKIFEAAYYAIPTVASSTDAFSSTIKHNHNGMLAKNTTEWLSSINLLVENSEFRQKLGESAKTSIAVTHSATFVAAKLHTLYKFLLANKEVSLMEFTPTDLYEFALNNKDIRSDIIQDCGLLNEVDYLDMYPDALGKNCIEHFTNIGAREGRKASKHFSSWWYDLSNGKYNANLDSYHPIIHALFFAKSSGSLFSSPIKTSKQITFNNQVIKRACIFAAYDPDGMVDDTLVEYLEELSKYSDIYFYADCNMPENELAKLAHCVKGAWAERHGEYDFGSYKRILVDKLGWEKVEQYDEILFANDSVYLLKPLDEVFSKMEQSDCSWWGIQATKGMAFTQYCHSQNLVKNKTDEVSRDLLESFEDNPYYDFHIGSYFVAFRSNVVKNPYFRKIIESVSYVNKKQLILQFEVGISRFLTSQGFKLDTFIEELYAFHPIYSETLLHLIEKKGFPFLKRYFISNNHYNVPQLGKLLTHYDLLNDEKINSHLKRTVGNDVVQRNLNLNLLDAYQIASPEYLDNRAFKVLDKSIVKDPNLWIFPVCYYDHLLTGNDKALFEYVKNDPRIRKVILTRSKSIFVEGGVNVFHYDIESPEAQHLILRAGNIFLKHGPRINIPYPCEFNTRNFVNLWHGIPLKRIGVSSLDIDERGFNDIVTHNKPNKAVIASSNIDRLAMASGFFPLTFNQVHITGLPRVDFITMPEENLPIDLQKELQYIKEKVGDRKLVLYAPTFRNSQEEGYFKFQNSELDKLGSLLKGSNAVIGVREHMADSTGSYNSVLESIGCLDFSAKEISNIEMLYRAADILITDYSSCYIDFLNTRKPVISFAYDLENYMQKERGFYYDIQDVFPGPICTTFEALLKAIESSLETTNVLHENYLDVHSMFFKYDDANNSERVANMVFGLK</sequence>
<dbReference type="SUPFAM" id="SSF53756">
    <property type="entry name" value="UDP-Glycosyltransferase/glycogen phosphorylase"/>
    <property type="match status" value="2"/>
</dbReference>
<keyword evidence="4 7" id="KW-0808">Transferase</keyword>
<dbReference type="InterPro" id="IPR007739">
    <property type="entry name" value="RgpF"/>
</dbReference>
<keyword evidence="6" id="KW-0472">Membrane</keyword>
<evidence type="ECO:0000256" key="6">
    <source>
        <dbReference type="ARBA" id="ARBA00023136"/>
    </source>
</evidence>
<evidence type="ECO:0000256" key="1">
    <source>
        <dbReference type="ARBA" id="ARBA00004202"/>
    </source>
</evidence>
<dbReference type="InterPro" id="IPR043149">
    <property type="entry name" value="TagF_N"/>
</dbReference>
<evidence type="ECO:0000313" key="7">
    <source>
        <dbReference type="EMBL" id="SES69073.1"/>
    </source>
</evidence>
<keyword evidence="8" id="KW-1185">Reference proteome</keyword>
<reference evidence="7 8" key="1">
    <citation type="submission" date="2016-10" db="EMBL/GenBank/DDBJ databases">
        <authorList>
            <person name="de Groot N.N."/>
        </authorList>
    </citation>
    <scope>NUCLEOTIDE SEQUENCE [LARGE SCALE GENOMIC DNA]</scope>
    <source>
        <strain evidence="7 8">DSM 19706</strain>
    </source>
</reference>
<protein>
    <submittedName>
        <fullName evidence="7">CDP-glycerol glycerophosphotransferase, TagB/SpsB family</fullName>
    </submittedName>
</protein>
<dbReference type="Pfam" id="PF05045">
    <property type="entry name" value="RgpF"/>
    <property type="match status" value="1"/>
</dbReference>
<dbReference type="STRING" id="349064.SAMN05660429_00245"/>
<accession>A0A1H9YJ52</accession>
<evidence type="ECO:0000256" key="3">
    <source>
        <dbReference type="ARBA" id="ARBA00022475"/>
    </source>
</evidence>
<dbReference type="Gene3D" id="3.40.50.12580">
    <property type="match status" value="1"/>
</dbReference>
<evidence type="ECO:0000256" key="4">
    <source>
        <dbReference type="ARBA" id="ARBA00022679"/>
    </source>
</evidence>
<dbReference type="CDD" id="cd03801">
    <property type="entry name" value="GT4_PimA-like"/>
    <property type="match status" value="1"/>
</dbReference>
<keyword evidence="3" id="KW-1003">Cell membrane</keyword>
<evidence type="ECO:0000313" key="8">
    <source>
        <dbReference type="Proteomes" id="UP000199308"/>
    </source>
</evidence>
<dbReference type="InterPro" id="IPR051612">
    <property type="entry name" value="Teichoic_Acid_Biosynth"/>
</dbReference>
<organism evidence="7 8">
    <name type="scientific">Thalassotalea agarivorans</name>
    <name type="common">Thalassomonas agarivorans</name>
    <dbReference type="NCBI Taxonomy" id="349064"/>
    <lineage>
        <taxon>Bacteria</taxon>
        <taxon>Pseudomonadati</taxon>
        <taxon>Pseudomonadota</taxon>
        <taxon>Gammaproteobacteria</taxon>
        <taxon>Alteromonadales</taxon>
        <taxon>Colwelliaceae</taxon>
        <taxon>Thalassotalea</taxon>
    </lineage>
</organism>
<keyword evidence="5" id="KW-0777">Teichoic acid biosynthesis</keyword>